<evidence type="ECO:0000256" key="1">
    <source>
        <dbReference type="ARBA" id="ARBA00010645"/>
    </source>
</evidence>
<comment type="caution">
    <text evidence="3">The sequence shown here is derived from an EMBL/GenBank/DDBJ whole genome shotgun (WGS) entry which is preliminary data.</text>
</comment>
<proteinExistence type="inferred from homology"/>
<name>A0A916J511_9PROT</name>
<dbReference type="Pfam" id="PF03658">
    <property type="entry name" value="Ub-RnfH"/>
    <property type="match status" value="1"/>
</dbReference>
<dbReference type="SUPFAM" id="SSF54285">
    <property type="entry name" value="MoaD/ThiS"/>
    <property type="match status" value="1"/>
</dbReference>
<accession>A0A916J511</accession>
<dbReference type="InterPro" id="IPR016155">
    <property type="entry name" value="Mopterin_synth/thiamin_S_b"/>
</dbReference>
<evidence type="ECO:0000313" key="4">
    <source>
        <dbReference type="Proteomes" id="UP000742786"/>
    </source>
</evidence>
<dbReference type="PANTHER" id="PTHR37483">
    <property type="entry name" value="UPF0125 PROTEIN RATB"/>
    <property type="match status" value="1"/>
</dbReference>
<gene>
    <name evidence="3" type="primary">rnfH</name>
    <name evidence="3" type="ORF">GTOL_11202</name>
</gene>
<dbReference type="AlphaFoldDB" id="A0A916J511"/>
<dbReference type="PANTHER" id="PTHR37483:SF1">
    <property type="entry name" value="UPF0125 PROTEIN RATB"/>
    <property type="match status" value="1"/>
</dbReference>
<dbReference type="InterPro" id="IPR005346">
    <property type="entry name" value="RnfH"/>
</dbReference>
<dbReference type="InterPro" id="IPR037021">
    <property type="entry name" value="RnfH_sf"/>
</dbReference>
<sequence>MAELIDVQVAYALPERQDLVSISLPAGATLQSAVEASGLLLKYPEIDLAGGSFGVYSRISRLDTILRDRDRVEIYRPLIADPKEVRRRRATAGRRHPA</sequence>
<dbReference type="NCBIfam" id="NF002490">
    <property type="entry name" value="PRK01777.1"/>
    <property type="match status" value="1"/>
</dbReference>
<comment type="similarity">
    <text evidence="1 2">Belongs to the UPF0125 (RnfH) family.</text>
</comment>
<protein>
    <recommendedName>
        <fullName evidence="2">UPF0125 protein GTOL_11202</fullName>
    </recommendedName>
</protein>
<dbReference type="EMBL" id="CAJQUM010000001">
    <property type="protein sequence ID" value="CAG4883320.1"/>
    <property type="molecule type" value="Genomic_DNA"/>
</dbReference>
<keyword evidence="4" id="KW-1185">Reference proteome</keyword>
<dbReference type="RefSeq" id="WP_220635299.1">
    <property type="nucleotide sequence ID" value="NZ_CAJQUM010000001.1"/>
</dbReference>
<dbReference type="HAMAP" id="MF_00460">
    <property type="entry name" value="UPF0125_RnfH"/>
    <property type="match status" value="1"/>
</dbReference>
<dbReference type="Proteomes" id="UP000742786">
    <property type="component" value="Unassembled WGS sequence"/>
</dbReference>
<reference evidence="3" key="1">
    <citation type="submission" date="2021-04" db="EMBL/GenBank/DDBJ databases">
        <authorList>
            <person name="Hornung B."/>
        </authorList>
    </citation>
    <scope>NUCLEOTIDE SEQUENCE</scope>
    <source>
        <strain evidence="3">G5G6</strain>
    </source>
</reference>
<evidence type="ECO:0000313" key="3">
    <source>
        <dbReference type="EMBL" id="CAG4883320.1"/>
    </source>
</evidence>
<dbReference type="Gene3D" id="3.10.20.280">
    <property type="entry name" value="RnfH-like"/>
    <property type="match status" value="1"/>
</dbReference>
<organism evidence="3 4">
    <name type="scientific">Georgfuchsia toluolica</name>
    <dbReference type="NCBI Taxonomy" id="424218"/>
    <lineage>
        <taxon>Bacteria</taxon>
        <taxon>Pseudomonadati</taxon>
        <taxon>Pseudomonadota</taxon>
        <taxon>Betaproteobacteria</taxon>
        <taxon>Nitrosomonadales</taxon>
        <taxon>Sterolibacteriaceae</taxon>
        <taxon>Georgfuchsia</taxon>
    </lineage>
</organism>
<evidence type="ECO:0000256" key="2">
    <source>
        <dbReference type="HAMAP-Rule" id="MF_00460"/>
    </source>
</evidence>